<dbReference type="RefSeq" id="WP_207106993.1">
    <property type="nucleotide sequence ID" value="NZ_JAFLVR010000005.1"/>
</dbReference>
<dbReference type="PANTHER" id="PTHR37299">
    <property type="entry name" value="TRANSCRIPTIONAL REGULATOR-RELATED"/>
    <property type="match status" value="1"/>
</dbReference>
<dbReference type="SUPFAM" id="SSF52172">
    <property type="entry name" value="CheY-like"/>
    <property type="match status" value="1"/>
</dbReference>
<evidence type="ECO:0000256" key="2">
    <source>
        <dbReference type="ARBA" id="ARBA00023012"/>
    </source>
</evidence>
<reference evidence="5 6" key="1">
    <citation type="submission" date="2021-03" db="EMBL/GenBank/DDBJ databases">
        <title>Enterococcal diversity collection.</title>
        <authorList>
            <person name="Gilmore M.S."/>
            <person name="Schwartzman J."/>
            <person name="Van Tyne D."/>
            <person name="Martin M."/>
            <person name="Earl A.M."/>
            <person name="Manson A.L."/>
            <person name="Straub T."/>
            <person name="Salamzade R."/>
            <person name="Saavedra J."/>
            <person name="Lebreton F."/>
            <person name="Prichula J."/>
            <person name="Schaufler K."/>
            <person name="Gaca A."/>
            <person name="Sgardioli B."/>
            <person name="Wagenaar J."/>
            <person name="Strong T."/>
        </authorList>
    </citation>
    <scope>NUCLEOTIDE SEQUENCE [LARGE SCALE GENOMIC DNA]</scope>
    <source>
        <strain evidence="5 6">MJM16</strain>
    </source>
</reference>
<evidence type="ECO:0000313" key="5">
    <source>
        <dbReference type="EMBL" id="MBO0451185.1"/>
    </source>
</evidence>
<keyword evidence="1" id="KW-0963">Cytoplasm</keyword>
<comment type="caution">
    <text evidence="5">The sequence shown here is derived from an EMBL/GenBank/DDBJ whole genome shotgun (WGS) entry which is preliminary data.</text>
</comment>
<keyword evidence="2" id="KW-0902">Two-component regulatory system</keyword>
<evidence type="ECO:0000256" key="1">
    <source>
        <dbReference type="ARBA" id="ARBA00022490"/>
    </source>
</evidence>
<dbReference type="PANTHER" id="PTHR37299:SF3">
    <property type="entry name" value="STAGE 0 SPORULATION PROTEIN A HOMOLOG"/>
    <property type="match status" value="1"/>
</dbReference>
<proteinExistence type="predicted"/>
<accession>A0ABS3HE54</accession>
<evidence type="ECO:0000256" key="3">
    <source>
        <dbReference type="ARBA" id="ARBA00023159"/>
    </source>
</evidence>
<dbReference type="Pfam" id="PF04397">
    <property type="entry name" value="LytTR"/>
    <property type="match status" value="1"/>
</dbReference>
<feature type="domain" description="HTH LytTR-type" evidence="4">
    <location>
        <begin position="160"/>
        <end position="248"/>
    </location>
</feature>
<gene>
    <name evidence="5" type="ORF">JZO85_02835</name>
</gene>
<sequence>MVRIYICEDNQQHLTEIKRHVSYFMSFSKWHMQIAAASVFPEDILNQLVVDEEPNIYLFDVDLKDTSPMNGFQLGQKVRERDPNGYLIYLTSHLELSYLSFQYHVKAIDYIEKNGAGDWRTRLTDCLKAVEKQLTTDQNNREKQVIELFTFSGLTNFFVDELIAFEAIPDHKLILYSHNEKTTILQKTLDQLERELPEAFFRPHRSFLINSDRIDRIETNFSTVYMQNQLAIPVAHRKRKVLREKKGTDYSNNK</sequence>
<keyword evidence="6" id="KW-1185">Reference proteome</keyword>
<dbReference type="EMBL" id="JAFLVR010000005">
    <property type="protein sequence ID" value="MBO0451185.1"/>
    <property type="molecule type" value="Genomic_DNA"/>
</dbReference>
<evidence type="ECO:0000313" key="6">
    <source>
        <dbReference type="Proteomes" id="UP000664495"/>
    </source>
</evidence>
<dbReference type="SMART" id="SM00850">
    <property type="entry name" value="LytTR"/>
    <property type="match status" value="1"/>
</dbReference>
<protein>
    <submittedName>
        <fullName evidence="5">Response regulator transcription factor</fullName>
    </submittedName>
</protein>
<organism evidence="5 6">
    <name type="scientific">Candidatus Enterococcus murrayae</name>
    <dbReference type="NCBI Taxonomy" id="2815321"/>
    <lineage>
        <taxon>Bacteria</taxon>
        <taxon>Bacillati</taxon>
        <taxon>Bacillota</taxon>
        <taxon>Bacilli</taxon>
        <taxon>Lactobacillales</taxon>
        <taxon>Enterococcaceae</taxon>
        <taxon>Enterococcus</taxon>
    </lineage>
</organism>
<dbReference type="PROSITE" id="PS50930">
    <property type="entry name" value="HTH_LYTTR"/>
    <property type="match status" value="1"/>
</dbReference>
<dbReference type="Proteomes" id="UP000664495">
    <property type="component" value="Unassembled WGS sequence"/>
</dbReference>
<dbReference type="Gene3D" id="2.40.50.1020">
    <property type="entry name" value="LytTr DNA-binding domain"/>
    <property type="match status" value="1"/>
</dbReference>
<dbReference type="InterPro" id="IPR007492">
    <property type="entry name" value="LytTR_DNA-bd_dom"/>
</dbReference>
<dbReference type="Gene3D" id="3.40.50.2300">
    <property type="match status" value="1"/>
</dbReference>
<keyword evidence="3" id="KW-0010">Activator</keyword>
<evidence type="ECO:0000259" key="4">
    <source>
        <dbReference type="PROSITE" id="PS50930"/>
    </source>
</evidence>
<name>A0ABS3HE54_9ENTE</name>
<dbReference type="InterPro" id="IPR011006">
    <property type="entry name" value="CheY-like_superfamily"/>
</dbReference>
<dbReference type="InterPro" id="IPR046947">
    <property type="entry name" value="LytR-like"/>
</dbReference>